<dbReference type="HOGENOM" id="CLU_891198_0_0_0"/>
<dbReference type="GO" id="GO:0006261">
    <property type="term" value="P:DNA-templated DNA replication"/>
    <property type="evidence" value="ECO:0007669"/>
    <property type="project" value="TreeGrafter"/>
</dbReference>
<dbReference type="InterPro" id="IPR054510">
    <property type="entry name" value="Tm0771-like_C"/>
</dbReference>
<dbReference type="Pfam" id="PF13177">
    <property type="entry name" value="DNA_pol3_delta2"/>
    <property type="match status" value="1"/>
</dbReference>
<evidence type="ECO:0000313" key="4">
    <source>
        <dbReference type="Proteomes" id="UP000000445"/>
    </source>
</evidence>
<dbReference type="Proteomes" id="UP000000445">
    <property type="component" value="Chromosome"/>
</dbReference>
<dbReference type="GO" id="GO:0003677">
    <property type="term" value="F:DNA binding"/>
    <property type="evidence" value="ECO:0007669"/>
    <property type="project" value="InterPro"/>
</dbReference>
<dbReference type="Gene3D" id="1.20.272.10">
    <property type="match status" value="1"/>
</dbReference>
<dbReference type="InterPro" id="IPR008921">
    <property type="entry name" value="DNA_pol3_clamp-load_cplx_C"/>
</dbReference>
<dbReference type="Gene3D" id="3.40.50.300">
    <property type="entry name" value="P-loop containing nucleotide triphosphate hydrolases"/>
    <property type="match status" value="1"/>
</dbReference>
<dbReference type="eggNOG" id="COG0470">
    <property type="taxonomic scope" value="Bacteria"/>
</dbReference>
<dbReference type="EMBL" id="CP000916">
    <property type="protein sequence ID" value="ACM23983.1"/>
    <property type="molecule type" value="Genomic_DNA"/>
</dbReference>
<dbReference type="InterPro" id="IPR049461">
    <property type="entry name" value="AAA_lid"/>
</dbReference>
<dbReference type="AlphaFoldDB" id="B9KAJ9"/>
<keyword evidence="4" id="KW-1185">Reference proteome</keyword>
<sequence>MYLLGFLTHGRVSFRNFRIILSPQFRFYHYIIEWRGGKMDELIVKYAKDQLELLKRIVERSKGVSLLIDGEDLSYQREISLALPEYVEKFPPKASDVLEIDPKGENIGIDEIRSIKDFLNYSPELYSRKYVIVHDCERMTQQAANAFLKTLEEPPEYAVIVLNTRHWHYLLPTIRSRVFRVSVRVPREFWEAVKEKLGNLWEELPLLERDFSMALESYRSGREKILSLLENVKSLGSNQLLKKVMAKDLEGYLACRELLERLSKAEPKGFFDLFDQVVNTITGRDAFLLIQKMVRIVLHENGWEGADAQRNVSFLDSILRVKTANLNTRITLMNVLIIHRKRKRGVHAWS</sequence>
<dbReference type="KEGG" id="tna:CTN_1806"/>
<name>B9KAJ9_THENN</name>
<dbReference type="InterPro" id="IPR027417">
    <property type="entry name" value="P-loop_NTPase"/>
</dbReference>
<dbReference type="InterPro" id="IPR050238">
    <property type="entry name" value="DNA_Rep/Repair_Clamp_Loader"/>
</dbReference>
<dbReference type="Gene3D" id="1.10.8.250">
    <property type="entry name" value="DNA polymerase III clamp loader domain like"/>
    <property type="match status" value="1"/>
</dbReference>
<reference evidence="3 4" key="1">
    <citation type="journal article" date="2009" name="Biosci. Biotechnol. Biochem.">
        <title>WeGAS: a web-based microbial genome annotation system.</title>
        <authorList>
            <person name="Lee D."/>
            <person name="Seo H."/>
            <person name="Park C."/>
            <person name="Park K."/>
        </authorList>
    </citation>
    <scope>NUCLEOTIDE SEQUENCE [LARGE SCALE GENOMIC DNA]</scope>
    <source>
        <strain evidence="4">ATCC 49049 / DSM 4359 / NBRC 107923 / NS-E</strain>
    </source>
</reference>
<accession>B9KAJ9</accession>
<feature type="domain" description="AAA+ ATPase lid" evidence="1">
    <location>
        <begin position="187"/>
        <end position="235"/>
    </location>
</feature>
<protein>
    <submittedName>
        <fullName evidence="3">DNA polymerase III, gamma subunit-related protein</fullName>
    </submittedName>
</protein>
<feature type="domain" description="Tm0771-like C-terminal" evidence="2">
    <location>
        <begin position="258"/>
        <end position="340"/>
    </location>
</feature>
<gene>
    <name evidence="3" type="ordered locus">CTN_1806</name>
</gene>
<evidence type="ECO:0000259" key="2">
    <source>
        <dbReference type="Pfam" id="PF22227"/>
    </source>
</evidence>
<dbReference type="SUPFAM" id="SSF52540">
    <property type="entry name" value="P-loop containing nucleoside triphosphate hydrolases"/>
    <property type="match status" value="1"/>
</dbReference>
<dbReference type="PANTHER" id="PTHR11669:SF8">
    <property type="entry name" value="DNA POLYMERASE III SUBUNIT DELTA"/>
    <property type="match status" value="1"/>
</dbReference>
<proteinExistence type="predicted"/>
<evidence type="ECO:0000259" key="1">
    <source>
        <dbReference type="Pfam" id="PF21396"/>
    </source>
</evidence>
<organism evidence="3 4">
    <name type="scientific">Thermotoga neapolitana (strain ATCC 49049 / DSM 4359 / NBRC 107923 / NS-E)</name>
    <dbReference type="NCBI Taxonomy" id="309803"/>
    <lineage>
        <taxon>Bacteria</taxon>
        <taxon>Thermotogati</taxon>
        <taxon>Thermotogota</taxon>
        <taxon>Thermotogae</taxon>
        <taxon>Thermotogales</taxon>
        <taxon>Thermotogaceae</taxon>
        <taxon>Thermotoga</taxon>
    </lineage>
</organism>
<dbReference type="PANTHER" id="PTHR11669">
    <property type="entry name" value="REPLICATION FACTOR C / DNA POLYMERASE III GAMMA-TAU SUBUNIT"/>
    <property type="match status" value="1"/>
</dbReference>
<dbReference type="SUPFAM" id="SSF48019">
    <property type="entry name" value="post-AAA+ oligomerization domain-like"/>
    <property type="match status" value="1"/>
</dbReference>
<dbReference type="STRING" id="309803.CTN_1806"/>
<evidence type="ECO:0000313" key="3">
    <source>
        <dbReference type="EMBL" id="ACM23983.1"/>
    </source>
</evidence>
<dbReference type="Pfam" id="PF22227">
    <property type="entry name" value="DNA_pol3_gamma_R_C"/>
    <property type="match status" value="1"/>
</dbReference>
<dbReference type="Pfam" id="PF21396">
    <property type="entry name" value="AAA_lid_12"/>
    <property type="match status" value="1"/>
</dbReference>